<dbReference type="SMART" id="SM00471">
    <property type="entry name" value="HDc"/>
    <property type="match status" value="1"/>
</dbReference>
<feature type="region of interest" description="Disordered" evidence="4">
    <location>
        <begin position="415"/>
        <end position="436"/>
    </location>
</feature>
<keyword evidence="7" id="KW-1185">Reference proteome</keyword>
<keyword evidence="2 3" id="KW-0378">Hydrolase</keyword>
<feature type="compositionally biased region" description="Low complexity" evidence="4">
    <location>
        <begin position="235"/>
        <end position="248"/>
    </location>
</feature>
<comment type="cofactor">
    <cofactor evidence="3">
        <name>a divalent metal cation</name>
        <dbReference type="ChEBI" id="CHEBI:60240"/>
    </cofactor>
    <text evidence="3">Binds 2 divalent metal cations per subunit. Site 1 may preferentially bind zinc ions, while site 2 has a preference for magnesium and/or manganese ions.</text>
</comment>
<evidence type="ECO:0000256" key="4">
    <source>
        <dbReference type="SAM" id="MobiDB-lite"/>
    </source>
</evidence>
<proteinExistence type="inferred from homology"/>
<dbReference type="Pfam" id="PF00233">
    <property type="entry name" value="PDEase_I"/>
    <property type="match status" value="1"/>
</dbReference>
<evidence type="ECO:0000256" key="2">
    <source>
        <dbReference type="ARBA" id="ARBA00022801"/>
    </source>
</evidence>
<accession>A0ABZ2ATJ1</accession>
<keyword evidence="1 3" id="KW-0479">Metal-binding</keyword>
<evidence type="ECO:0000313" key="6">
    <source>
        <dbReference type="EMBL" id="WVO21850.1"/>
    </source>
</evidence>
<dbReference type="GeneID" id="89989943"/>
<evidence type="ECO:0000256" key="1">
    <source>
        <dbReference type="ARBA" id="ARBA00022723"/>
    </source>
</evidence>
<dbReference type="CDD" id="cd00077">
    <property type="entry name" value="HDc"/>
    <property type="match status" value="1"/>
</dbReference>
<feature type="region of interest" description="Disordered" evidence="4">
    <location>
        <begin position="109"/>
        <end position="150"/>
    </location>
</feature>
<name>A0ABZ2ATJ1_9TREE</name>
<dbReference type="PANTHER" id="PTHR11347">
    <property type="entry name" value="CYCLIC NUCLEOTIDE PHOSPHODIESTERASE"/>
    <property type="match status" value="1"/>
</dbReference>
<feature type="compositionally biased region" description="Polar residues" evidence="4">
    <location>
        <begin position="732"/>
        <end position="748"/>
    </location>
</feature>
<evidence type="ECO:0000313" key="7">
    <source>
        <dbReference type="Proteomes" id="UP001432216"/>
    </source>
</evidence>
<dbReference type="Gene3D" id="1.10.1300.10">
    <property type="entry name" value="3'5'-cyclic nucleotide phosphodiesterase, catalytic domain"/>
    <property type="match status" value="1"/>
</dbReference>
<protein>
    <recommendedName>
        <fullName evidence="3">Phosphodiesterase</fullName>
        <ecNumber evidence="3">3.1.4.-</ecNumber>
    </recommendedName>
</protein>
<feature type="compositionally biased region" description="Pro residues" evidence="4">
    <location>
        <begin position="117"/>
        <end position="131"/>
    </location>
</feature>
<feature type="compositionally biased region" description="Polar residues" evidence="4">
    <location>
        <begin position="417"/>
        <end position="436"/>
    </location>
</feature>
<gene>
    <name evidence="6" type="ORF">IAS62_003170</name>
</gene>
<feature type="region of interest" description="Disordered" evidence="4">
    <location>
        <begin position="219"/>
        <end position="264"/>
    </location>
</feature>
<evidence type="ECO:0000259" key="5">
    <source>
        <dbReference type="PROSITE" id="PS51845"/>
    </source>
</evidence>
<dbReference type="PROSITE" id="PS00126">
    <property type="entry name" value="PDEASE_I_1"/>
    <property type="match status" value="1"/>
</dbReference>
<feature type="compositionally biased region" description="Polar residues" evidence="4">
    <location>
        <begin position="572"/>
        <end position="593"/>
    </location>
</feature>
<dbReference type="SUPFAM" id="SSF109604">
    <property type="entry name" value="HD-domain/PDEase-like"/>
    <property type="match status" value="1"/>
</dbReference>
<dbReference type="InterPro" id="IPR002073">
    <property type="entry name" value="PDEase_catalytic_dom"/>
</dbReference>
<sequence>MDYVPYVIWDPNQRAFNSSICGCRKRLRIIYGARQLAAVRLTSKSKFQHCQSSPSRSVSPSSIPTSFLERFSSIMPSTSSSRSLTPLSVLSEMGSQTLSVLVLLPSSSSSQAEVPTMRPPDPLVPRSPSPKVPTELSVTKSTKGGQEGGGVVDEEELKAKVMAGRRLSLGSSLGSDIKLSIGDGTVSLNIHPPLKSQPSRTTTLHGMSFFSPIVSPTSTVPPAISKDPSSTLEAPPFGYSSRPGSGSRTRSHRRRPQTASGTANDIAPALIKETANARSSLAMVSGAVKGRGKARPGWEADELVGNLRESGLEVTVIHTLSHLPSLIDPAVSPSAHPIITRPADPAEPVTHVILVPLADSPTFPSLSLLLNSGTTPSAVCFQQDILERAIRAEERWLKGALAQIQRVVDICTERRSANSSTPSTARPSPVTSGTVSPTEAPAPFIIAYSANPSLSQSAISACISAGAIGVLKPPYDLSTAEMVCRMVRSYKEGELPVTFQSPFDTSSPYGMTASHLSISPGGGSDETTVVLPPTALDMGAEHEGEKVLAAAMGPRRGSSEVWSLARSDKRSSISQRTSMSRESQSTSRKGSTVSGFAFTSADPFATSCACNSPSSLHLRSNQQTPPMYQQTPMAAAYRHPEISLPPASKYTYPYLFYQAPSFCSFHPAPDPRRRSVDVGGLAEAIKRASQLYEASHPILSGSKAPSIQPQGVKLAQVYEGYSFPSADSPTSSAYLNSPLSPSQGTQSSDENDAWGKYTELAELLSAMYCYTGTTIDVQMKEFEKFSDPLTPEKRSQLIDELATWNFKPHNLHEDDLYRIACLVFEGILNIEGLAELNLQQDNVNRVLFAMRAIYHAPNPYHNYVHAVDVLQATYTFLADIGVAPPFEYMREWGPNKEIWRRPSENEDEKSAGTRRAREIMRPQDILAILVAAMGHDVGHPGLSNAFMKNARVPLSQVYEDKSVLENMHCMLVVQLLRKYGLGFLIERTKQSFDEQAVLNLDQKSFRQVLYSSILATDMSLHFAWVQKLKEFDARLNAGEVGAVEDERILICQALIKCADISNPSRPIDVSQHWSSVLLEEWAKQASLEQDLSLPVSVVASADAALQAKGQIGFIDLFTKPLFQAVSDVWPELQRYTDSCVENHTIWRTRLAELTEKEGEEGEAARTIIQPAMEGASQDERFKTLFPLLLPTPLLSGLSVHEETPSLMCSSSVLSPAVSSSPLAPSAPSVFSFGTDPTEQTGASPAASVMRAVYHAKLVDQGSRPRLTSWSRGYIYGDWNELRRKSTPETLTGNYHL</sequence>
<dbReference type="EC" id="3.1.4.-" evidence="3"/>
<dbReference type="PROSITE" id="PS51845">
    <property type="entry name" value="PDEASE_I_2"/>
    <property type="match status" value="1"/>
</dbReference>
<reference evidence="6 7" key="1">
    <citation type="submission" date="2024-01" db="EMBL/GenBank/DDBJ databases">
        <title>Comparative genomics of Cryptococcus and Kwoniella reveals pathogenesis evolution and contrasting modes of karyotype evolution via chromosome fusion or intercentromeric recombination.</title>
        <authorList>
            <person name="Coelho M.A."/>
            <person name="David-Palma M."/>
            <person name="Shea T."/>
            <person name="Bowers K."/>
            <person name="McGinley-Smith S."/>
            <person name="Mohammad A.W."/>
            <person name="Gnirke A."/>
            <person name="Yurkov A.M."/>
            <person name="Nowrousian M."/>
            <person name="Sun S."/>
            <person name="Cuomo C.A."/>
            <person name="Heitman J."/>
        </authorList>
    </citation>
    <scope>NUCLEOTIDE SEQUENCE [LARGE SCALE GENOMIC DNA]</scope>
    <source>
        <strain evidence="6 7">7685027</strain>
    </source>
</reference>
<dbReference type="InterPro" id="IPR036971">
    <property type="entry name" value="PDEase_catalytic_dom_sf"/>
</dbReference>
<evidence type="ECO:0000256" key="3">
    <source>
        <dbReference type="RuleBase" id="RU363067"/>
    </source>
</evidence>
<dbReference type="Proteomes" id="UP001432216">
    <property type="component" value="Chromosome 5"/>
</dbReference>
<feature type="domain" description="PDEase" evidence="5">
    <location>
        <begin position="786"/>
        <end position="1153"/>
    </location>
</feature>
<dbReference type="InterPro" id="IPR003607">
    <property type="entry name" value="HD/PDEase_dom"/>
</dbReference>
<dbReference type="RefSeq" id="XP_064721089.1">
    <property type="nucleotide sequence ID" value="XM_064865017.1"/>
</dbReference>
<dbReference type="EMBL" id="CP143810">
    <property type="protein sequence ID" value="WVO21850.1"/>
    <property type="molecule type" value="Genomic_DNA"/>
</dbReference>
<dbReference type="InterPro" id="IPR023174">
    <property type="entry name" value="PDEase_CS"/>
</dbReference>
<feature type="region of interest" description="Disordered" evidence="4">
    <location>
        <begin position="559"/>
        <end position="593"/>
    </location>
</feature>
<organism evidence="6 7">
    <name type="scientific">Cryptococcus decagattii</name>
    <dbReference type="NCBI Taxonomy" id="1859122"/>
    <lineage>
        <taxon>Eukaryota</taxon>
        <taxon>Fungi</taxon>
        <taxon>Dikarya</taxon>
        <taxon>Basidiomycota</taxon>
        <taxon>Agaricomycotina</taxon>
        <taxon>Tremellomycetes</taxon>
        <taxon>Tremellales</taxon>
        <taxon>Cryptococcaceae</taxon>
        <taxon>Cryptococcus</taxon>
        <taxon>Cryptococcus gattii species complex</taxon>
    </lineage>
</organism>
<comment type="similarity">
    <text evidence="3">Belongs to the cyclic nucleotide phosphodiesterase family.</text>
</comment>
<feature type="region of interest" description="Disordered" evidence="4">
    <location>
        <begin position="732"/>
        <end position="751"/>
    </location>
</feature>